<dbReference type="Gene3D" id="3.40.50.11900">
    <property type="match status" value="1"/>
</dbReference>
<dbReference type="InterPro" id="IPR051805">
    <property type="entry name" value="Dehydratase_Activator_Redct"/>
</dbReference>
<comment type="caution">
    <text evidence="1">The sequence shown here is derived from an EMBL/GenBank/DDBJ whole genome shotgun (WGS) entry which is preliminary data.</text>
</comment>
<dbReference type="EMBL" id="LAZR01037073">
    <property type="protein sequence ID" value="KKL23172.1"/>
    <property type="molecule type" value="Genomic_DNA"/>
</dbReference>
<reference evidence="1" key="1">
    <citation type="journal article" date="2015" name="Nature">
        <title>Complex archaea that bridge the gap between prokaryotes and eukaryotes.</title>
        <authorList>
            <person name="Spang A."/>
            <person name="Saw J.H."/>
            <person name="Jorgensen S.L."/>
            <person name="Zaremba-Niedzwiedzka K."/>
            <person name="Martijn J."/>
            <person name="Lind A.E."/>
            <person name="van Eijk R."/>
            <person name="Schleper C."/>
            <person name="Guy L."/>
            <person name="Ettema T.J."/>
        </authorList>
    </citation>
    <scope>NUCLEOTIDE SEQUENCE</scope>
</reference>
<accession>A0A0F9CA16</accession>
<evidence type="ECO:0000313" key="1">
    <source>
        <dbReference type="EMBL" id="KKL23172.1"/>
    </source>
</evidence>
<sequence length="477" mass="53383">MTFFKDIMGEKPCLQLELDEHSADAGVITRLEAFLESLKNYRCRDGREKPVVKRTAAAKVIGRKRTLYIPYMGDCSYGVAACFRAYGQPAEVMPMADESALLQGRAFTTGKECLPCAITIGEMLKVVKSVGFDPERTAFFMPGSSGPCRFGMYSCLQRLVLRDAGAGDVPVISPNQDSSFYKEFTGSINGSVTGSFTKDVWIATAGIDLLRKLILRLRPFAVDARQAQRLYERSVKRWVQAVEERKSLSRSVELMCSIAEEFAAVELDHQVQKPRIGVVGEIYVRSHPFANMNVIARLEELGAACDLASLAEWIYYTNFTRSRAAWRRGQFRDWFTNVLQDYLQHRIEKALAEPLRKQGFGGLAEGPIEHVIELARPYFHDSFEGEAILSVGKMVEYYHQGFGGTLNVMPFSCMPSTVVSTLTRRISSDCADMPILNLSFDGQEDPTLTTRLEAFIEQIRQRQQLLPRPAAGAIAQS</sequence>
<dbReference type="AlphaFoldDB" id="A0A0F9CA16"/>
<dbReference type="PANTHER" id="PTHR32329">
    <property type="entry name" value="BIFUNCTIONAL PROTEIN [INCLUDES 2-HYDROXYACYL-COA DEHYDRATASE (N-TER) AND ITS ACTIVATOR DOMAIN (C_TERM)-RELATED"/>
    <property type="match status" value="1"/>
</dbReference>
<organism evidence="1">
    <name type="scientific">marine sediment metagenome</name>
    <dbReference type="NCBI Taxonomy" id="412755"/>
    <lineage>
        <taxon>unclassified sequences</taxon>
        <taxon>metagenomes</taxon>
        <taxon>ecological metagenomes</taxon>
    </lineage>
</organism>
<dbReference type="PANTHER" id="PTHR32329:SF7">
    <property type="entry name" value="ACTIVATOR OF 2-HYDROXYACYL-COA-HYDRATASE"/>
    <property type="match status" value="1"/>
</dbReference>
<evidence type="ECO:0008006" key="2">
    <source>
        <dbReference type="Google" id="ProtNLM"/>
    </source>
</evidence>
<gene>
    <name evidence="1" type="ORF">LCGC14_2428060</name>
</gene>
<name>A0A0F9CA16_9ZZZZ</name>
<proteinExistence type="predicted"/>
<protein>
    <recommendedName>
        <fullName evidence="2">DUF2229 domain-containing protein</fullName>
    </recommendedName>
</protein>